<sequence length="106" mass="10906">MTAITPDATLHALQSINPYQAAGPDGITPAVLKASAPQIAPVLASMFSRFLIMGRSPGPVCSPCGRGCGCGQEGFLCHVTSSMGTRKYLASLPNGREVRAASSTKV</sequence>
<accession>A0AC60QAZ8</accession>
<organism evidence="1 2">
    <name type="scientific">Ixodes persulcatus</name>
    <name type="common">Taiga tick</name>
    <dbReference type="NCBI Taxonomy" id="34615"/>
    <lineage>
        <taxon>Eukaryota</taxon>
        <taxon>Metazoa</taxon>
        <taxon>Ecdysozoa</taxon>
        <taxon>Arthropoda</taxon>
        <taxon>Chelicerata</taxon>
        <taxon>Arachnida</taxon>
        <taxon>Acari</taxon>
        <taxon>Parasitiformes</taxon>
        <taxon>Ixodida</taxon>
        <taxon>Ixodoidea</taxon>
        <taxon>Ixodidae</taxon>
        <taxon>Ixodinae</taxon>
        <taxon>Ixodes</taxon>
    </lineage>
</organism>
<gene>
    <name evidence="1" type="ORF">HPB47_022234</name>
</gene>
<keyword evidence="2" id="KW-1185">Reference proteome</keyword>
<evidence type="ECO:0000313" key="2">
    <source>
        <dbReference type="Proteomes" id="UP000805193"/>
    </source>
</evidence>
<protein>
    <submittedName>
        <fullName evidence="1">Uncharacterized protein</fullName>
    </submittedName>
</protein>
<comment type="caution">
    <text evidence="1">The sequence shown here is derived from an EMBL/GenBank/DDBJ whole genome shotgun (WGS) entry which is preliminary data.</text>
</comment>
<dbReference type="Proteomes" id="UP000805193">
    <property type="component" value="Unassembled WGS sequence"/>
</dbReference>
<evidence type="ECO:0000313" key="1">
    <source>
        <dbReference type="EMBL" id="KAG0430935.1"/>
    </source>
</evidence>
<name>A0AC60QAZ8_IXOPE</name>
<reference evidence="1 2" key="1">
    <citation type="journal article" date="2020" name="Cell">
        <title>Large-Scale Comparative Analyses of Tick Genomes Elucidate Their Genetic Diversity and Vector Capacities.</title>
        <authorList>
            <consortium name="Tick Genome and Microbiome Consortium (TIGMIC)"/>
            <person name="Jia N."/>
            <person name="Wang J."/>
            <person name="Shi W."/>
            <person name="Du L."/>
            <person name="Sun Y."/>
            <person name="Zhan W."/>
            <person name="Jiang J.F."/>
            <person name="Wang Q."/>
            <person name="Zhang B."/>
            <person name="Ji P."/>
            <person name="Bell-Sakyi L."/>
            <person name="Cui X.M."/>
            <person name="Yuan T.T."/>
            <person name="Jiang B.G."/>
            <person name="Yang W.F."/>
            <person name="Lam T.T."/>
            <person name="Chang Q.C."/>
            <person name="Ding S.J."/>
            <person name="Wang X.J."/>
            <person name="Zhu J.G."/>
            <person name="Ruan X.D."/>
            <person name="Zhao L."/>
            <person name="Wei J.T."/>
            <person name="Ye R.Z."/>
            <person name="Que T.C."/>
            <person name="Du C.H."/>
            <person name="Zhou Y.H."/>
            <person name="Cheng J.X."/>
            <person name="Dai P.F."/>
            <person name="Guo W.B."/>
            <person name="Han X.H."/>
            <person name="Huang E.J."/>
            <person name="Li L.F."/>
            <person name="Wei W."/>
            <person name="Gao Y.C."/>
            <person name="Liu J.Z."/>
            <person name="Shao H.Z."/>
            <person name="Wang X."/>
            <person name="Wang C.C."/>
            <person name="Yang T.C."/>
            <person name="Huo Q.B."/>
            <person name="Li W."/>
            <person name="Chen H.Y."/>
            <person name="Chen S.E."/>
            <person name="Zhou L.G."/>
            <person name="Ni X.B."/>
            <person name="Tian J.H."/>
            <person name="Sheng Y."/>
            <person name="Liu T."/>
            <person name="Pan Y.S."/>
            <person name="Xia L.Y."/>
            <person name="Li J."/>
            <person name="Zhao F."/>
            <person name="Cao W.C."/>
        </authorList>
    </citation>
    <scope>NUCLEOTIDE SEQUENCE [LARGE SCALE GENOMIC DNA]</scope>
    <source>
        <strain evidence="1">Iper-2018</strain>
    </source>
</reference>
<dbReference type="EMBL" id="JABSTQ010009275">
    <property type="protein sequence ID" value="KAG0430935.1"/>
    <property type="molecule type" value="Genomic_DNA"/>
</dbReference>
<proteinExistence type="predicted"/>